<organism evidence="3 4">
    <name type="scientific">Methylotenera mobilis (strain JLW8 / ATCC BAA-1282 / DSM 17540)</name>
    <dbReference type="NCBI Taxonomy" id="583345"/>
    <lineage>
        <taxon>Bacteria</taxon>
        <taxon>Pseudomonadati</taxon>
        <taxon>Pseudomonadota</taxon>
        <taxon>Betaproteobacteria</taxon>
        <taxon>Nitrosomonadales</taxon>
        <taxon>Methylophilaceae</taxon>
        <taxon>Methylotenera</taxon>
    </lineage>
</organism>
<keyword evidence="1" id="KW-0472">Membrane</keyword>
<reference evidence="3 4" key="2">
    <citation type="journal article" date="2011" name="J. Bacteriol.">
        <title>Genomes of three methylotrophs from a single niche uncover genetic and metabolic divergence of Methylophilaceae.</title>
        <authorList>
            <person name="Lapidus A."/>
            <person name="Clum A."/>
            <person name="Labutti K."/>
            <person name="Kaluzhnaya M.G."/>
            <person name="Lim S."/>
            <person name="Beck D.A."/>
            <person name="Glavina Del Rio T."/>
            <person name="Nolan M."/>
            <person name="Mavromatis K."/>
            <person name="Huntemann M."/>
            <person name="Lucas S."/>
            <person name="Lidstrom M.E."/>
            <person name="Ivanova N."/>
            <person name="Chistoserdova L."/>
        </authorList>
    </citation>
    <scope>NUCLEOTIDE SEQUENCE [LARGE SCALE GENOMIC DNA]</scope>
    <source>
        <strain evidence="4">JLW8 / ATCC BAA-1282 / DSM 17540</strain>
    </source>
</reference>
<keyword evidence="1" id="KW-0808">Transferase</keyword>
<dbReference type="STRING" id="583345.Mmol_0854"/>
<feature type="active site" evidence="1">
    <location>
        <position position="292"/>
    </location>
</feature>
<dbReference type="GO" id="GO:0005886">
    <property type="term" value="C:plasma membrane"/>
    <property type="evidence" value="ECO:0007669"/>
    <property type="project" value="UniProtKB-SubCell"/>
</dbReference>
<protein>
    <recommendedName>
        <fullName evidence="1">Cardiolipin synthase B</fullName>
        <shortName evidence="1">CL synthase</shortName>
        <ecNumber evidence="1">2.7.8.-</ecNumber>
    </recommendedName>
</protein>
<comment type="catalytic activity">
    <reaction evidence="1">
        <text>2 a 1,2-diacyl-sn-glycero-3-phospho-(1'-sn-glycerol) = a cardiolipin + glycerol</text>
        <dbReference type="Rhea" id="RHEA:31451"/>
        <dbReference type="ChEBI" id="CHEBI:17754"/>
        <dbReference type="ChEBI" id="CHEBI:62237"/>
        <dbReference type="ChEBI" id="CHEBI:64716"/>
    </reaction>
</comment>
<dbReference type="RefSeq" id="WP_015831799.1">
    <property type="nucleotide sequence ID" value="NC_012968.1"/>
</dbReference>
<feature type="active site" evidence="1">
    <location>
        <position position="112"/>
    </location>
</feature>
<keyword evidence="1" id="KW-0443">Lipid metabolism</keyword>
<proteinExistence type="inferred from homology"/>
<dbReference type="HAMAP" id="MF_01917">
    <property type="entry name" value="Cardiolipin_synth_ClsB"/>
    <property type="match status" value="1"/>
</dbReference>
<dbReference type="SMART" id="SM00155">
    <property type="entry name" value="PLDc"/>
    <property type="match status" value="2"/>
</dbReference>
<dbReference type="CDD" id="cd09110">
    <property type="entry name" value="PLDc_CLS_1"/>
    <property type="match status" value="1"/>
</dbReference>
<feature type="domain" description="PLD phosphodiesterase" evidence="2">
    <location>
        <begin position="107"/>
        <end position="134"/>
    </location>
</feature>
<comment type="subcellular location">
    <subcellularLocation>
        <location evidence="1">Cell membrane</location>
        <topology evidence="1">Peripheral membrane protein</topology>
    </subcellularLocation>
</comment>
<dbReference type="PROSITE" id="PS50035">
    <property type="entry name" value="PLD"/>
    <property type="match status" value="2"/>
</dbReference>
<evidence type="ECO:0000313" key="4">
    <source>
        <dbReference type="Proteomes" id="UP000002742"/>
    </source>
</evidence>
<reference evidence="4" key="1">
    <citation type="submission" date="2009-07" db="EMBL/GenBank/DDBJ databases">
        <title>Complete sequence of Methylotenera mobilis JLW8.</title>
        <authorList>
            <consortium name="US DOE Joint Genome Institute"/>
            <person name="Lucas S."/>
            <person name="Copeland A."/>
            <person name="Lapidus A."/>
            <person name="Glavina del Rio T."/>
            <person name="Tice H."/>
            <person name="Bruce D."/>
            <person name="Goodwin L."/>
            <person name="Pitluck S."/>
            <person name="LaButti K.M."/>
            <person name="Clum A."/>
            <person name="Larimer F."/>
            <person name="Land M."/>
            <person name="Hauser L."/>
            <person name="Kyrpides N."/>
            <person name="Mikhailova N."/>
            <person name="Kayluzhnaya M."/>
            <person name="Chistoserdova L."/>
        </authorList>
    </citation>
    <scope>NUCLEOTIDE SEQUENCE [LARGE SCALE GENOMIC DNA]</scope>
    <source>
        <strain evidence="4">JLW8 / ATCC BAA-1282 / DSM 17540</strain>
    </source>
</reference>
<dbReference type="NCBIfam" id="NF008427">
    <property type="entry name" value="PRK11263.1"/>
    <property type="match status" value="1"/>
</dbReference>
<dbReference type="GO" id="GO:0032049">
    <property type="term" value="P:cardiolipin biosynthetic process"/>
    <property type="evidence" value="ECO:0007669"/>
    <property type="project" value="InterPro"/>
</dbReference>
<dbReference type="InterPro" id="IPR030872">
    <property type="entry name" value="Cardiolipin_synth_ClsB"/>
</dbReference>
<dbReference type="GO" id="GO:0008808">
    <property type="term" value="F:cardiolipin synthase activity"/>
    <property type="evidence" value="ECO:0007669"/>
    <property type="project" value="InterPro"/>
</dbReference>
<keyword evidence="1" id="KW-1003">Cell membrane</keyword>
<comment type="similarity">
    <text evidence="1">Belongs to the phospholipase D family. Cardiolipin synthase subfamily. ClsB sub-subfamily.</text>
</comment>
<dbReference type="EMBL" id="CP001672">
    <property type="protein sequence ID" value="ACT47763.1"/>
    <property type="molecule type" value="Genomic_DNA"/>
</dbReference>
<gene>
    <name evidence="1" type="primary">clsB</name>
    <name evidence="3" type="ordered locus">Mmol_0854</name>
</gene>
<dbReference type="EC" id="2.7.8.-" evidence="1"/>
<feature type="active site" evidence="1">
    <location>
        <position position="119"/>
    </location>
</feature>
<dbReference type="HOGENOM" id="CLU_038053_0_0_4"/>
<dbReference type="Proteomes" id="UP000002742">
    <property type="component" value="Chromosome"/>
</dbReference>
<comment type="function">
    <text evidence="1">Catalyzes the phosphatidyl group transfer from one phosphatidylglycerol molecule to another to form cardiolipin (CL) (diphosphatidylglycerol) and glycerol.</text>
</comment>
<dbReference type="Gene3D" id="3.30.870.10">
    <property type="entry name" value="Endonuclease Chain A"/>
    <property type="match status" value="2"/>
</dbReference>
<dbReference type="SUPFAM" id="SSF56024">
    <property type="entry name" value="Phospholipase D/nuclease"/>
    <property type="match status" value="2"/>
</dbReference>
<dbReference type="KEGG" id="mmb:Mmol_0854"/>
<dbReference type="InterPro" id="IPR001736">
    <property type="entry name" value="PLipase_D/transphosphatidylase"/>
</dbReference>
<sequence>MMHFTSGNHIQLLRNGAEYFPALEHAIDHARHEVYLQSYIYEADKVGTRIGEAMIRAVQRGVAVYLLIDGFGSKTLAPAYIESLRAAGIHVMIYRQKISPWTFKKNRLRRLHQKVVVIDNVTAFVGGINIIDDNNVPHQVAPRIDYAVRVQGTLLPIIATSVRKLWQHLAWLHFHTKPLPRISTQAPTRYTKGSIKAAFITRDNILHRRDIEAAYLKAIYRAKREIIIANAYFIPGRRFRKALISAAARGVEVKLLLQGRKEYFLMFATHAFYNVFLKNGIQIYEYRKSFMHSKVAVIDQEWATVGSSNIDPFSLFLAREANIFVKNKHFSATLHQDISAAINNGAYQIKANDWAKGHSAKRFLSWIAYGLVRVFLGVIGYTDRP</sequence>
<keyword evidence="1" id="KW-0594">Phospholipid biosynthesis</keyword>
<evidence type="ECO:0000259" key="2">
    <source>
        <dbReference type="PROSITE" id="PS50035"/>
    </source>
</evidence>
<feature type="active site" evidence="1">
    <location>
        <position position="294"/>
    </location>
</feature>
<dbReference type="eggNOG" id="COG1502">
    <property type="taxonomic scope" value="Bacteria"/>
</dbReference>
<evidence type="ECO:0000256" key="1">
    <source>
        <dbReference type="HAMAP-Rule" id="MF_01917"/>
    </source>
</evidence>
<dbReference type="InterPro" id="IPR025202">
    <property type="entry name" value="PLD-like_dom"/>
</dbReference>
<name>C6WV14_METML</name>
<dbReference type="PANTHER" id="PTHR21248:SF22">
    <property type="entry name" value="PHOSPHOLIPASE D"/>
    <property type="match status" value="1"/>
</dbReference>
<feature type="domain" description="PLD phosphodiesterase" evidence="2">
    <location>
        <begin position="287"/>
        <end position="314"/>
    </location>
</feature>
<keyword evidence="4" id="KW-1185">Reference proteome</keyword>
<dbReference type="AlphaFoldDB" id="C6WV14"/>
<keyword evidence="1" id="KW-0444">Lipid biosynthesis</keyword>
<accession>C6WV14</accession>
<dbReference type="PANTHER" id="PTHR21248">
    <property type="entry name" value="CARDIOLIPIN SYNTHASE"/>
    <property type="match status" value="1"/>
</dbReference>
<dbReference type="Pfam" id="PF13091">
    <property type="entry name" value="PLDc_2"/>
    <property type="match status" value="2"/>
</dbReference>
<dbReference type="CDD" id="cd09159">
    <property type="entry name" value="PLDc_ybhO_like_2"/>
    <property type="match status" value="1"/>
</dbReference>
<feature type="active site" evidence="1">
    <location>
        <position position="299"/>
    </location>
</feature>
<evidence type="ECO:0000313" key="3">
    <source>
        <dbReference type="EMBL" id="ACT47763.1"/>
    </source>
</evidence>
<keyword evidence="1" id="KW-1208">Phospholipid metabolism</keyword>
<feature type="active site" evidence="1">
    <location>
        <position position="114"/>
    </location>
</feature>